<dbReference type="AlphaFoldDB" id="M8B6S9"/>
<reference evidence="1" key="1">
    <citation type="submission" date="2015-06" db="UniProtKB">
        <authorList>
            <consortium name="EnsemblPlants"/>
        </authorList>
    </citation>
    <scope>IDENTIFICATION</scope>
</reference>
<dbReference type="EnsemblPlants" id="EMT12467">
    <property type="protein sequence ID" value="EMT12467"/>
    <property type="gene ID" value="F775_43943"/>
</dbReference>
<organism evidence="1">
    <name type="scientific">Aegilops tauschii</name>
    <name type="common">Tausch's goatgrass</name>
    <name type="synonym">Aegilops squarrosa</name>
    <dbReference type="NCBI Taxonomy" id="37682"/>
    <lineage>
        <taxon>Eukaryota</taxon>
        <taxon>Viridiplantae</taxon>
        <taxon>Streptophyta</taxon>
        <taxon>Embryophyta</taxon>
        <taxon>Tracheophyta</taxon>
        <taxon>Spermatophyta</taxon>
        <taxon>Magnoliopsida</taxon>
        <taxon>Liliopsida</taxon>
        <taxon>Poales</taxon>
        <taxon>Poaceae</taxon>
        <taxon>BOP clade</taxon>
        <taxon>Pooideae</taxon>
        <taxon>Triticodae</taxon>
        <taxon>Triticeae</taxon>
        <taxon>Triticinae</taxon>
        <taxon>Aegilops</taxon>
    </lineage>
</organism>
<sequence length="68" mass="6629">MALRLLLLRLSSPAAAADGAALGRPGLRGGSLGGFALLVGEAGGLGTCLRLGLPLGLPQLRLAGVLTP</sequence>
<name>M8B6S9_AEGTA</name>
<protein>
    <submittedName>
        <fullName evidence="1">Uncharacterized protein</fullName>
    </submittedName>
</protein>
<proteinExistence type="predicted"/>
<evidence type="ECO:0000313" key="1">
    <source>
        <dbReference type="EnsemblPlants" id="EMT12467"/>
    </source>
</evidence>
<accession>M8B6S9</accession>